<keyword evidence="1" id="KW-0732">Signal</keyword>
<evidence type="ECO:0000313" key="2">
    <source>
        <dbReference type="EMBL" id="MBO0932880.1"/>
    </source>
</evidence>
<accession>A0A939G9P4</accession>
<dbReference type="EMBL" id="JAFMYU010000015">
    <property type="protein sequence ID" value="MBO0932880.1"/>
    <property type="molecule type" value="Genomic_DNA"/>
</dbReference>
<name>A0A939G9P4_9BACT</name>
<proteinExistence type="predicted"/>
<evidence type="ECO:0000256" key="1">
    <source>
        <dbReference type="SAM" id="SignalP"/>
    </source>
</evidence>
<feature type="chain" id="PRO_5037059463" evidence="1">
    <location>
        <begin position="20"/>
        <end position="141"/>
    </location>
</feature>
<sequence length="141" mass="15205">MTNTILVFLLTWLGFGAFAQTGTVVVIIEGVQPTKGGELTVGIFRKDNFPKVGKQFVGTEKPATTARIQVLFADVPVGDYGVVAFQDIDKNKLLKSNFLGFPTEPIGFSRGAKIKFGPPAFEDAKVTVEANKTLTVNIVLN</sequence>
<comment type="caution">
    <text evidence="2">The sequence shown here is derived from an EMBL/GenBank/DDBJ whole genome shotgun (WGS) entry which is preliminary data.</text>
</comment>
<dbReference type="Pfam" id="PF09912">
    <property type="entry name" value="DUF2141"/>
    <property type="match status" value="1"/>
</dbReference>
<protein>
    <submittedName>
        <fullName evidence="2">DUF2141 domain-containing protein</fullName>
    </submittedName>
</protein>
<reference evidence="2 3" key="1">
    <citation type="submission" date="2021-03" db="EMBL/GenBank/DDBJ databases">
        <title>Fibrella sp. HMF5036 genome sequencing and assembly.</title>
        <authorList>
            <person name="Kang H."/>
            <person name="Kim H."/>
            <person name="Bae S."/>
            <person name="Joh K."/>
        </authorList>
    </citation>
    <scope>NUCLEOTIDE SEQUENCE [LARGE SCALE GENOMIC DNA]</scope>
    <source>
        <strain evidence="2 3">HMF5036</strain>
    </source>
</reference>
<dbReference type="InterPro" id="IPR018673">
    <property type="entry name" value="DUF2141"/>
</dbReference>
<keyword evidence="3" id="KW-1185">Reference proteome</keyword>
<organism evidence="2 3">
    <name type="scientific">Fibrella aquatilis</name>
    <dbReference type="NCBI Taxonomy" id="2817059"/>
    <lineage>
        <taxon>Bacteria</taxon>
        <taxon>Pseudomonadati</taxon>
        <taxon>Bacteroidota</taxon>
        <taxon>Cytophagia</taxon>
        <taxon>Cytophagales</taxon>
        <taxon>Spirosomataceae</taxon>
        <taxon>Fibrella</taxon>
    </lineage>
</organism>
<dbReference type="RefSeq" id="WP_207336844.1">
    <property type="nucleotide sequence ID" value="NZ_JAFMYU010000015.1"/>
</dbReference>
<feature type="signal peptide" evidence="1">
    <location>
        <begin position="1"/>
        <end position="19"/>
    </location>
</feature>
<dbReference type="AlphaFoldDB" id="A0A939G9P4"/>
<evidence type="ECO:0000313" key="3">
    <source>
        <dbReference type="Proteomes" id="UP000664795"/>
    </source>
</evidence>
<dbReference type="Proteomes" id="UP000664795">
    <property type="component" value="Unassembled WGS sequence"/>
</dbReference>
<gene>
    <name evidence="2" type="ORF">J2I48_17855</name>
</gene>